<accession>A0A5C8PPQ3</accession>
<dbReference type="Gene3D" id="3.20.20.410">
    <property type="entry name" value="Protein of unknown function UPF0759"/>
    <property type="match status" value="1"/>
</dbReference>
<dbReference type="AlphaFoldDB" id="A0A5C8PPQ3"/>
<protein>
    <submittedName>
        <fullName evidence="1">DUF72 domain-containing protein</fullName>
    </submittedName>
</protein>
<proteinExistence type="predicted"/>
<dbReference type="PANTHER" id="PTHR30348">
    <property type="entry name" value="UNCHARACTERIZED PROTEIN YECE"/>
    <property type="match status" value="1"/>
</dbReference>
<dbReference type="Proteomes" id="UP000321638">
    <property type="component" value="Unassembled WGS sequence"/>
</dbReference>
<dbReference type="OrthoDB" id="9780310at2"/>
<sequence>MTDQLFMFEPPAPARRAGALPAPAPDSPLRLQPPAGLYLGTSSWSFPGWKDLVWDGAYATETLARSGLAAYAGVGLLRSVGIDRTYYEPIDAAAFAAYAAQVRDGFRFLVKAPQLVTDAVIRTETGQGRAPNACYLDSAIATDRFVVPAMEGLRDKAGPLVFQLPPAPRDILRDAAAWVERLGLFLEALPRDVGGRRPIYAVELRNPELLTPRLMRTLRDVGARYVVGLHDRMPPAARQVNALRVLDGCPDGPYAPAGPVIVRWNLRPGFRYEQARSRYAPFDRLVDEDPDTRHALALLADDVLAPGQAIWIIANNKAEGSAPLTLLRLFQALLAIRESRPDRADPAPAPP</sequence>
<evidence type="ECO:0000313" key="1">
    <source>
        <dbReference type="EMBL" id="TXL76714.1"/>
    </source>
</evidence>
<gene>
    <name evidence="1" type="ORF">FHP25_10970</name>
</gene>
<dbReference type="EMBL" id="VDUZ01000010">
    <property type="protein sequence ID" value="TXL76714.1"/>
    <property type="molecule type" value="Genomic_DNA"/>
</dbReference>
<evidence type="ECO:0000313" key="2">
    <source>
        <dbReference type="Proteomes" id="UP000321638"/>
    </source>
</evidence>
<dbReference type="PANTHER" id="PTHR30348:SF14">
    <property type="entry name" value="BLR8050 PROTEIN"/>
    <property type="match status" value="1"/>
</dbReference>
<organism evidence="1 2">
    <name type="scientific">Vineibacter terrae</name>
    <dbReference type="NCBI Taxonomy" id="2586908"/>
    <lineage>
        <taxon>Bacteria</taxon>
        <taxon>Pseudomonadati</taxon>
        <taxon>Pseudomonadota</taxon>
        <taxon>Alphaproteobacteria</taxon>
        <taxon>Hyphomicrobiales</taxon>
        <taxon>Vineibacter</taxon>
    </lineage>
</organism>
<dbReference type="SUPFAM" id="SSF117396">
    <property type="entry name" value="TM1631-like"/>
    <property type="match status" value="1"/>
</dbReference>
<dbReference type="InterPro" id="IPR036520">
    <property type="entry name" value="UPF0759_sf"/>
</dbReference>
<dbReference type="InterPro" id="IPR002763">
    <property type="entry name" value="DUF72"/>
</dbReference>
<dbReference type="Pfam" id="PF01904">
    <property type="entry name" value="DUF72"/>
    <property type="match status" value="1"/>
</dbReference>
<comment type="caution">
    <text evidence="1">The sequence shown here is derived from an EMBL/GenBank/DDBJ whole genome shotgun (WGS) entry which is preliminary data.</text>
</comment>
<keyword evidence="2" id="KW-1185">Reference proteome</keyword>
<reference evidence="1 2" key="1">
    <citation type="submission" date="2019-06" db="EMBL/GenBank/DDBJ databases">
        <title>New taxonomy in bacterial strain CC-CFT640, isolated from vineyard.</title>
        <authorList>
            <person name="Lin S.-Y."/>
            <person name="Tsai C.-F."/>
            <person name="Young C.-C."/>
        </authorList>
    </citation>
    <scope>NUCLEOTIDE SEQUENCE [LARGE SCALE GENOMIC DNA]</scope>
    <source>
        <strain evidence="1 2">CC-CFT640</strain>
    </source>
</reference>
<dbReference type="RefSeq" id="WP_147846976.1">
    <property type="nucleotide sequence ID" value="NZ_VDUZ01000010.1"/>
</dbReference>
<name>A0A5C8PPQ3_9HYPH</name>